<protein>
    <submittedName>
        <fullName evidence="1">Uncharacterized protein</fullName>
    </submittedName>
</protein>
<evidence type="ECO:0000313" key="1">
    <source>
        <dbReference type="EMBL" id="UTC28664.1"/>
    </source>
</evidence>
<name>A0A9E7N5E0_9CAUD</name>
<keyword evidence="2" id="KW-1185">Reference proteome</keyword>
<evidence type="ECO:0000313" key="2">
    <source>
        <dbReference type="Proteomes" id="UP001056634"/>
    </source>
</evidence>
<accession>A0A9E7N5E0</accession>
<dbReference type="Proteomes" id="UP001056634">
    <property type="component" value="Segment"/>
</dbReference>
<reference evidence="1" key="1">
    <citation type="submission" date="2022-04" db="EMBL/GenBank/DDBJ databases">
        <authorList>
            <person name="Friedrich I."/>
            <person name="Schneider D."/>
            <person name="Poehlein A."/>
            <person name="Hertel R."/>
            <person name="Daniel R."/>
        </authorList>
    </citation>
    <scope>NUCLEOTIDE SEQUENCE</scope>
</reference>
<dbReference type="EMBL" id="ON529851">
    <property type="protein sequence ID" value="UTC28664.1"/>
    <property type="molecule type" value="Genomic_DNA"/>
</dbReference>
<sequence>MTDQTPAALPHQINPSVWAGHPGQNTRLSYMYRDASNYKEHLEFILDGLMTMEQAVKVCSLLTGDGDDFLPVMLGMESASWSSDGGGAHYADDHPWHELNSISPTRQDHDGMTVANFIAAVEAAHNQNWEPGHPTKWTLRTDGRRDRLYKTYENAFAKANGGEAIPFRILPPLSEIDAYH</sequence>
<gene>
    <name evidence="1" type="ORF">MARCHEWKA_01510</name>
</gene>
<organism evidence="1 2">
    <name type="scientific">Brevundimonas phage vB_BpoS-Marchewka</name>
    <dbReference type="NCBI Taxonomy" id="2948604"/>
    <lineage>
        <taxon>Viruses</taxon>
        <taxon>Duplodnaviria</taxon>
        <taxon>Heunggongvirae</taxon>
        <taxon>Uroviricota</taxon>
        <taxon>Caudoviricetes</taxon>
        <taxon>Jeanschmidtviridae</taxon>
        <taxon>Marchewkavirus</taxon>
        <taxon>Marchewkavirus marchewka</taxon>
    </lineage>
</organism>
<proteinExistence type="predicted"/>